<evidence type="ECO:0000256" key="3">
    <source>
        <dbReference type="ARBA" id="ARBA00022692"/>
    </source>
</evidence>
<dbReference type="InterPro" id="IPR051817">
    <property type="entry name" value="FDH_cytochrome_b556_subunit"/>
</dbReference>
<dbReference type="PANTHER" id="PTHR30074:SF4">
    <property type="entry name" value="NI_FE-HYDROGENASE 2 B-TYPE CYTOCHROME SUBUNIT-RELATED"/>
    <property type="match status" value="1"/>
</dbReference>
<reference evidence="7 8" key="1">
    <citation type="submission" date="2018-11" db="EMBL/GenBank/DDBJ databases">
        <title>Genome sequences of Brenneria nigrifluens and Brenneria rubrifaciens.</title>
        <authorList>
            <person name="Poret-Peterson A.T."/>
            <person name="McClean A.E."/>
            <person name="Kluepfel D.A."/>
        </authorList>
    </citation>
    <scope>NUCLEOTIDE SEQUENCE [LARGE SCALE GENOMIC DNA]</scope>
    <source>
        <strain evidence="7 8">6D370</strain>
    </source>
</reference>
<dbReference type="PANTHER" id="PTHR30074">
    <property type="entry name" value="FORMATE DEHYDROGENASE, NITRATE-INDUCIBLE, CYTOCHROME B556 FDN SUBUNIT"/>
    <property type="match status" value="1"/>
</dbReference>
<dbReference type="OrthoDB" id="104998at2"/>
<dbReference type="AlphaFoldDB" id="A0A4V1F9X9"/>
<dbReference type="RefSeq" id="WP_137714144.1">
    <property type="nucleotide sequence ID" value="NZ_CP034035.1"/>
</dbReference>
<organism evidence="7 8">
    <name type="scientific">Brenneria rubrifaciens</name>
    <dbReference type="NCBI Taxonomy" id="55213"/>
    <lineage>
        <taxon>Bacteria</taxon>
        <taxon>Pseudomonadati</taxon>
        <taxon>Pseudomonadota</taxon>
        <taxon>Gammaproteobacteria</taxon>
        <taxon>Enterobacterales</taxon>
        <taxon>Pectobacteriaceae</taxon>
        <taxon>Brenneria</taxon>
    </lineage>
</organism>
<feature type="transmembrane region" description="Helical" evidence="6">
    <location>
        <begin position="315"/>
        <end position="334"/>
    </location>
</feature>
<sequence length="400" mass="44696">MTAHHKASPLGGRLVSWPVMSLAPFVILCALLIVKRLVFGIGAVAALNGGYPWGIWIAFDLLVGTGFACGGWALAWAVYVFNRGEYHPLVRPALLASLFGYSLGGLSITIDVGRYWNIPYFFIPGYFNTSSVLFETAVCMMIYIGVMALEFAPVICERMGWKVSLRRLNKVMFLIIALGALLPTMHQSSMGSLMISAGYKVHPLWQSYELLPLLSLLTAFIMGFSIVMFEGSLVQAGLKGRGPDEKHLFARLTQIIQVLLLLFVALRFGEIIWHDKTGYLFRGDRLALTFWCEAALMLFPLLMFRFKRYRHDSRLLFVGALSMLFGAALWRLSYSLLAFDPGGGYHYFPSASEVLISIGFVAIEVCAYILLIRLLPVLPAREGVQKNHQAEVKHEPTHHH</sequence>
<keyword evidence="5 6" id="KW-0472">Membrane</keyword>
<feature type="transmembrane region" description="Helical" evidence="6">
    <location>
        <begin position="286"/>
        <end position="303"/>
    </location>
</feature>
<feature type="transmembrane region" description="Helical" evidence="6">
    <location>
        <begin position="132"/>
        <end position="156"/>
    </location>
</feature>
<dbReference type="NCBIfam" id="NF008133">
    <property type="entry name" value="PRK10881.1"/>
    <property type="match status" value="1"/>
</dbReference>
<keyword evidence="2" id="KW-1003">Cell membrane</keyword>
<evidence type="ECO:0000256" key="4">
    <source>
        <dbReference type="ARBA" id="ARBA00022989"/>
    </source>
</evidence>
<proteinExistence type="predicted"/>
<evidence type="ECO:0000256" key="1">
    <source>
        <dbReference type="ARBA" id="ARBA00004651"/>
    </source>
</evidence>
<protein>
    <submittedName>
        <fullName evidence="7">Ni/Fe-hydrogenase cytochrome b subunit</fullName>
    </submittedName>
</protein>
<evidence type="ECO:0000313" key="8">
    <source>
        <dbReference type="Proteomes" id="UP000299580"/>
    </source>
</evidence>
<keyword evidence="4 6" id="KW-1133">Transmembrane helix</keyword>
<dbReference type="Proteomes" id="UP000299580">
    <property type="component" value="Chromosome"/>
</dbReference>
<gene>
    <name evidence="7" type="ORF">EH207_11710</name>
</gene>
<dbReference type="GO" id="GO:0005886">
    <property type="term" value="C:plasma membrane"/>
    <property type="evidence" value="ECO:0007669"/>
    <property type="project" value="UniProtKB-SubCell"/>
</dbReference>
<feature type="transmembrane region" description="Helical" evidence="6">
    <location>
        <begin position="248"/>
        <end position="266"/>
    </location>
</feature>
<dbReference type="GO" id="GO:0009061">
    <property type="term" value="P:anaerobic respiration"/>
    <property type="evidence" value="ECO:0007669"/>
    <property type="project" value="TreeGrafter"/>
</dbReference>
<comment type="subcellular location">
    <subcellularLocation>
        <location evidence="1">Cell membrane</location>
        <topology evidence="1">Multi-pass membrane protein</topology>
    </subcellularLocation>
</comment>
<accession>A0A4V1F9X9</accession>
<feature type="transmembrane region" description="Helical" evidence="6">
    <location>
        <begin position="21"/>
        <end position="47"/>
    </location>
</feature>
<feature type="transmembrane region" description="Helical" evidence="6">
    <location>
        <begin position="53"/>
        <end position="81"/>
    </location>
</feature>
<feature type="transmembrane region" description="Helical" evidence="6">
    <location>
        <begin position="354"/>
        <end position="375"/>
    </location>
</feature>
<evidence type="ECO:0000256" key="2">
    <source>
        <dbReference type="ARBA" id="ARBA00022475"/>
    </source>
</evidence>
<feature type="transmembrane region" description="Helical" evidence="6">
    <location>
        <begin position="93"/>
        <end position="112"/>
    </location>
</feature>
<evidence type="ECO:0000313" key="7">
    <source>
        <dbReference type="EMBL" id="QCR09133.1"/>
    </source>
</evidence>
<name>A0A4V1F9X9_9GAMM</name>
<keyword evidence="3 6" id="KW-0812">Transmembrane</keyword>
<feature type="transmembrane region" description="Helical" evidence="6">
    <location>
        <begin position="205"/>
        <end position="227"/>
    </location>
</feature>
<dbReference type="KEGG" id="brb:EH207_11710"/>
<feature type="transmembrane region" description="Helical" evidence="6">
    <location>
        <begin position="168"/>
        <end position="185"/>
    </location>
</feature>
<evidence type="ECO:0000256" key="6">
    <source>
        <dbReference type="SAM" id="Phobius"/>
    </source>
</evidence>
<dbReference type="EMBL" id="CP034035">
    <property type="protein sequence ID" value="QCR09133.1"/>
    <property type="molecule type" value="Genomic_DNA"/>
</dbReference>
<evidence type="ECO:0000256" key="5">
    <source>
        <dbReference type="ARBA" id="ARBA00023136"/>
    </source>
</evidence>
<keyword evidence="8" id="KW-1185">Reference proteome</keyword>